<feature type="coiled-coil region" evidence="2">
    <location>
        <begin position="8"/>
        <end position="77"/>
    </location>
</feature>
<dbReference type="GO" id="GO:0004222">
    <property type="term" value="F:metalloendopeptidase activity"/>
    <property type="evidence" value="ECO:0007669"/>
    <property type="project" value="TreeGrafter"/>
</dbReference>
<dbReference type="PANTHER" id="PTHR21666:SF289">
    <property type="entry name" value="L-ALA--D-GLU ENDOPEPTIDASE"/>
    <property type="match status" value="1"/>
</dbReference>
<dbReference type="PANTHER" id="PTHR21666">
    <property type="entry name" value="PEPTIDASE-RELATED"/>
    <property type="match status" value="1"/>
</dbReference>
<sequence>MNTHGQSIDDQEDALKEVKRKLSEARARASELKGQEKGILGQLERTSEQVRLTRQVLSALRQKEARLNKDLKSLGEQLLSTESQLAKQEALMAVRLREMYKKGGLFQWEVLVSERSFADMAKRYKYMSLITEQDRSLYNNIDSKKRLIVRDKQDRESKLMTLAQVKGETEREASNLSDDEAQQKKLLSRVQREKSSKEALVRELQESARKLQRIIDQLEKERKAELARSRNSHVPAAPSYLERNQGSLNWPADGKLYSSFGLKKHEKYNTYIQNNGIDILSAAGAPVRSVAAGKVVYAERFIGYGNVVLIDHQSGFYTLYGNLSDILVATGSRVEIFQQIGTVGGSVDGPILHFEVRQGGKPVDPLKWLNKKR</sequence>
<dbReference type="CDD" id="cd12797">
    <property type="entry name" value="M23_peptidase"/>
    <property type="match status" value="1"/>
</dbReference>
<dbReference type="Gene3D" id="6.10.250.3150">
    <property type="match status" value="1"/>
</dbReference>
<keyword evidence="2" id="KW-0175">Coiled coil</keyword>
<dbReference type="InterPro" id="IPR050570">
    <property type="entry name" value="Cell_wall_metabolism_enzyme"/>
</dbReference>
<accession>A0A1F5RCC3</accession>
<keyword evidence="1" id="KW-0732">Signal</keyword>
<reference evidence="4 5" key="1">
    <citation type="journal article" date="2016" name="Nat. Commun.">
        <title>Thousands of microbial genomes shed light on interconnected biogeochemical processes in an aquifer system.</title>
        <authorList>
            <person name="Anantharaman K."/>
            <person name="Brown C.T."/>
            <person name="Hug L.A."/>
            <person name="Sharon I."/>
            <person name="Castelle C.J."/>
            <person name="Probst A.J."/>
            <person name="Thomas B.C."/>
            <person name="Singh A."/>
            <person name="Wilkins M.J."/>
            <person name="Karaoz U."/>
            <person name="Brodie E.L."/>
            <person name="Williams K.H."/>
            <person name="Hubbard S.S."/>
            <person name="Banfield J.F."/>
        </authorList>
    </citation>
    <scope>NUCLEOTIDE SEQUENCE [LARGE SCALE GENOMIC DNA]</scope>
</reference>
<proteinExistence type="predicted"/>
<evidence type="ECO:0000259" key="3">
    <source>
        <dbReference type="Pfam" id="PF01551"/>
    </source>
</evidence>
<dbReference type="AlphaFoldDB" id="A0A1F5RCC3"/>
<evidence type="ECO:0000256" key="1">
    <source>
        <dbReference type="ARBA" id="ARBA00022729"/>
    </source>
</evidence>
<feature type="coiled-coil region" evidence="2">
    <location>
        <begin position="187"/>
        <end position="228"/>
    </location>
</feature>
<dbReference type="Gene3D" id="2.70.70.10">
    <property type="entry name" value="Glucose Permease (Domain IIA)"/>
    <property type="match status" value="1"/>
</dbReference>
<feature type="domain" description="M23ase beta-sheet core" evidence="3">
    <location>
        <begin position="274"/>
        <end position="365"/>
    </location>
</feature>
<evidence type="ECO:0000313" key="5">
    <source>
        <dbReference type="Proteomes" id="UP000177230"/>
    </source>
</evidence>
<dbReference type="SUPFAM" id="SSF51261">
    <property type="entry name" value="Duplicated hybrid motif"/>
    <property type="match status" value="1"/>
</dbReference>
<dbReference type="Pfam" id="PF01551">
    <property type="entry name" value="Peptidase_M23"/>
    <property type="match status" value="1"/>
</dbReference>
<dbReference type="EMBL" id="MFFM01000034">
    <property type="protein sequence ID" value="OGF12119.1"/>
    <property type="molecule type" value="Genomic_DNA"/>
</dbReference>
<gene>
    <name evidence="4" type="ORF">A2024_03795</name>
</gene>
<dbReference type="InterPro" id="IPR016047">
    <property type="entry name" value="M23ase_b-sheet_dom"/>
</dbReference>
<comment type="caution">
    <text evidence="4">The sequence shown here is derived from an EMBL/GenBank/DDBJ whole genome shotgun (WGS) entry which is preliminary data.</text>
</comment>
<protein>
    <recommendedName>
        <fullName evidence="3">M23ase beta-sheet core domain-containing protein</fullName>
    </recommendedName>
</protein>
<evidence type="ECO:0000256" key="2">
    <source>
        <dbReference type="SAM" id="Coils"/>
    </source>
</evidence>
<evidence type="ECO:0000313" key="4">
    <source>
        <dbReference type="EMBL" id="OGF12119.1"/>
    </source>
</evidence>
<dbReference type="InterPro" id="IPR011055">
    <property type="entry name" value="Dup_hybrid_motif"/>
</dbReference>
<dbReference type="Proteomes" id="UP000177230">
    <property type="component" value="Unassembled WGS sequence"/>
</dbReference>
<organism evidence="4 5">
    <name type="scientific">Candidatus Edwardsbacteria bacterium GWF2_54_11</name>
    <dbReference type="NCBI Taxonomy" id="1817851"/>
    <lineage>
        <taxon>Bacteria</taxon>
        <taxon>Candidatus Edwardsiibacteriota</taxon>
    </lineage>
</organism>
<name>A0A1F5RCC3_9BACT</name>